<evidence type="ECO:0000313" key="2">
    <source>
        <dbReference type="Proteomes" id="UP001283361"/>
    </source>
</evidence>
<dbReference type="EMBL" id="JAWDGP010001480">
    <property type="protein sequence ID" value="KAK3791229.1"/>
    <property type="molecule type" value="Genomic_DNA"/>
</dbReference>
<accession>A0AAE1ANT0</accession>
<sequence length="96" mass="10744">MAKSYGRLTPVIAKSYGNFMLTIAKSYGSTFVKTLLILFETCGQRNRIQRLKELNSHDLRKSILSCETFSFSSVIQSNCGRDGSSSTLHRNDCRGT</sequence>
<dbReference type="AlphaFoldDB" id="A0AAE1ANT0"/>
<gene>
    <name evidence="1" type="ORF">RRG08_047137</name>
</gene>
<keyword evidence="2" id="KW-1185">Reference proteome</keyword>
<protein>
    <submittedName>
        <fullName evidence="1">Uncharacterized protein</fullName>
    </submittedName>
</protein>
<proteinExistence type="predicted"/>
<comment type="caution">
    <text evidence="1">The sequence shown here is derived from an EMBL/GenBank/DDBJ whole genome shotgun (WGS) entry which is preliminary data.</text>
</comment>
<name>A0AAE1ANT0_9GAST</name>
<reference evidence="1" key="1">
    <citation type="journal article" date="2023" name="G3 (Bethesda)">
        <title>A reference genome for the long-term kleptoplast-retaining sea slug Elysia crispata morphotype clarki.</title>
        <authorList>
            <person name="Eastman K.E."/>
            <person name="Pendleton A.L."/>
            <person name="Shaikh M.A."/>
            <person name="Suttiyut T."/>
            <person name="Ogas R."/>
            <person name="Tomko P."/>
            <person name="Gavelis G."/>
            <person name="Widhalm J.R."/>
            <person name="Wisecaver J.H."/>
        </authorList>
    </citation>
    <scope>NUCLEOTIDE SEQUENCE</scope>
    <source>
        <strain evidence="1">ECLA1</strain>
    </source>
</reference>
<organism evidence="1 2">
    <name type="scientific">Elysia crispata</name>
    <name type="common">lettuce slug</name>
    <dbReference type="NCBI Taxonomy" id="231223"/>
    <lineage>
        <taxon>Eukaryota</taxon>
        <taxon>Metazoa</taxon>
        <taxon>Spiralia</taxon>
        <taxon>Lophotrochozoa</taxon>
        <taxon>Mollusca</taxon>
        <taxon>Gastropoda</taxon>
        <taxon>Heterobranchia</taxon>
        <taxon>Euthyneura</taxon>
        <taxon>Panpulmonata</taxon>
        <taxon>Sacoglossa</taxon>
        <taxon>Placobranchoidea</taxon>
        <taxon>Plakobranchidae</taxon>
        <taxon>Elysia</taxon>
    </lineage>
</organism>
<dbReference type="Proteomes" id="UP001283361">
    <property type="component" value="Unassembled WGS sequence"/>
</dbReference>
<evidence type="ECO:0000313" key="1">
    <source>
        <dbReference type="EMBL" id="KAK3791229.1"/>
    </source>
</evidence>